<dbReference type="Pfam" id="PF02518">
    <property type="entry name" value="HATPase_c"/>
    <property type="match status" value="1"/>
</dbReference>
<dbReference type="PANTHER" id="PTHR43065">
    <property type="entry name" value="SENSOR HISTIDINE KINASE"/>
    <property type="match status" value="1"/>
</dbReference>
<dbReference type="InterPro" id="IPR003661">
    <property type="entry name" value="HisK_dim/P_dom"/>
</dbReference>
<keyword evidence="18" id="KW-1185">Reference proteome</keyword>
<evidence type="ECO:0000256" key="4">
    <source>
        <dbReference type="ARBA" id="ARBA00022475"/>
    </source>
</evidence>
<dbReference type="CDD" id="cd00082">
    <property type="entry name" value="HisKA"/>
    <property type="match status" value="1"/>
</dbReference>
<evidence type="ECO:0000256" key="2">
    <source>
        <dbReference type="ARBA" id="ARBA00004651"/>
    </source>
</evidence>
<dbReference type="SMART" id="SM00388">
    <property type="entry name" value="HisKA"/>
    <property type="match status" value="1"/>
</dbReference>
<evidence type="ECO:0000256" key="5">
    <source>
        <dbReference type="ARBA" id="ARBA00022553"/>
    </source>
</evidence>
<dbReference type="PRINTS" id="PR00344">
    <property type="entry name" value="BCTRLSENSOR"/>
</dbReference>
<dbReference type="KEGG" id="tni:TVNIR_3191"/>
<sequence length="503" mass="55318">MPLLPTASMIVTVSFRLNNLRNAVLAFVLVPLLGVLIALGMLGLREFEQQMQLRMQEDIELVARSIRLPISTAMIRRDVMDVQQALDSAFQLEQVFGVYVYDAGGDLIATSGPRSPSLDRRRDARLITATGSQGAFDERHGREVFSFFLPLTDAGGRIIGLLQITRDVSRFQAYIAQMRWQGGVAIAVLSLLFLLVVLWGYYRAVGRHVDRLAQAMRRIGEGARGLRVPEQGPDELRLLATNMNDMIQRREDSEQALEVQRAQQAELEARLRQSQKLAAIGQLAAGVAHELGTPLGVIAGRAQRARRRAGADSPLTREMTSVLDELGRVEGIVRQLLDFARRNPLNLRDLSLKGLVADVVARARTAHDRPDVKICVQAPANADDLRVQVDPVRLEQALGNLVGNAIQAARTRVVVRWCQLQDTADSAVELSVEDDGPGIAEEHRDHVFDPFFTTKPVGAGTGLGLAVAHAAVEDHGGRIWLDREPQSGTRFVMTLPVDGERAS</sequence>
<comment type="subcellular location">
    <subcellularLocation>
        <location evidence="2">Cell membrane</location>
        <topology evidence="2">Multi-pass membrane protein</topology>
    </subcellularLocation>
</comment>
<proteinExistence type="predicted"/>
<dbReference type="InterPro" id="IPR005467">
    <property type="entry name" value="His_kinase_dom"/>
</dbReference>
<dbReference type="STRING" id="1255043.TVNIR_3191"/>
<dbReference type="GO" id="GO:0000155">
    <property type="term" value="F:phosphorelay sensor kinase activity"/>
    <property type="evidence" value="ECO:0007669"/>
    <property type="project" value="InterPro"/>
</dbReference>
<evidence type="ECO:0000256" key="8">
    <source>
        <dbReference type="ARBA" id="ARBA00022741"/>
    </source>
</evidence>
<organism evidence="17 18">
    <name type="scientific">Thioalkalivibrio nitratireducens (strain DSM 14787 / UNIQEM 213 / ALEN2)</name>
    <dbReference type="NCBI Taxonomy" id="1255043"/>
    <lineage>
        <taxon>Bacteria</taxon>
        <taxon>Pseudomonadati</taxon>
        <taxon>Pseudomonadota</taxon>
        <taxon>Gammaproteobacteria</taxon>
        <taxon>Chromatiales</taxon>
        <taxon>Ectothiorhodospiraceae</taxon>
        <taxon>Thioalkalivibrio</taxon>
    </lineage>
</organism>
<keyword evidence="8" id="KW-0547">Nucleotide-binding</keyword>
<keyword evidence="7 14" id="KW-0812">Transmembrane</keyword>
<keyword evidence="12" id="KW-0902">Two-component regulatory system</keyword>
<dbReference type="PROSITE" id="PS50109">
    <property type="entry name" value="HIS_KIN"/>
    <property type="match status" value="1"/>
</dbReference>
<dbReference type="PROSITE" id="PS50885">
    <property type="entry name" value="HAMP"/>
    <property type="match status" value="1"/>
</dbReference>
<keyword evidence="5" id="KW-0597">Phosphoprotein</keyword>
<evidence type="ECO:0000256" key="7">
    <source>
        <dbReference type="ARBA" id="ARBA00022692"/>
    </source>
</evidence>
<dbReference type="CDD" id="cd06225">
    <property type="entry name" value="HAMP"/>
    <property type="match status" value="1"/>
</dbReference>
<evidence type="ECO:0000256" key="11">
    <source>
        <dbReference type="ARBA" id="ARBA00022989"/>
    </source>
</evidence>
<dbReference type="CDD" id="cd18773">
    <property type="entry name" value="PDC1_HK_sensor"/>
    <property type="match status" value="1"/>
</dbReference>
<keyword evidence="13" id="KW-0175">Coiled coil</keyword>
<dbReference type="Pfam" id="PF00672">
    <property type="entry name" value="HAMP"/>
    <property type="match status" value="1"/>
</dbReference>
<dbReference type="HOGENOM" id="CLU_000445_89_29_6"/>
<evidence type="ECO:0000256" key="12">
    <source>
        <dbReference type="ARBA" id="ARBA00023012"/>
    </source>
</evidence>
<evidence type="ECO:0000259" key="15">
    <source>
        <dbReference type="PROSITE" id="PS50109"/>
    </source>
</evidence>
<feature type="domain" description="HAMP" evidence="16">
    <location>
        <begin position="203"/>
        <end position="255"/>
    </location>
</feature>
<dbReference type="InterPro" id="IPR003660">
    <property type="entry name" value="HAMP_dom"/>
</dbReference>
<dbReference type="SUPFAM" id="SSF103190">
    <property type="entry name" value="Sensory domain-like"/>
    <property type="match status" value="1"/>
</dbReference>
<feature type="coiled-coil region" evidence="13">
    <location>
        <begin position="243"/>
        <end position="277"/>
    </location>
</feature>
<dbReference type="SUPFAM" id="SSF47384">
    <property type="entry name" value="Homodimeric domain of signal transducing histidine kinase"/>
    <property type="match status" value="1"/>
</dbReference>
<evidence type="ECO:0000256" key="6">
    <source>
        <dbReference type="ARBA" id="ARBA00022679"/>
    </source>
</evidence>
<dbReference type="EC" id="2.7.13.3" evidence="3"/>
<dbReference type="InterPro" id="IPR003594">
    <property type="entry name" value="HATPase_dom"/>
</dbReference>
<dbReference type="InterPro" id="IPR004358">
    <property type="entry name" value="Sig_transdc_His_kin-like_C"/>
</dbReference>
<dbReference type="Gene3D" id="1.10.287.130">
    <property type="match status" value="1"/>
</dbReference>
<dbReference type="SMART" id="SM00387">
    <property type="entry name" value="HATPase_c"/>
    <property type="match status" value="1"/>
</dbReference>
<dbReference type="Gene3D" id="6.10.340.10">
    <property type="match status" value="1"/>
</dbReference>
<evidence type="ECO:0000313" key="17">
    <source>
        <dbReference type="EMBL" id="AGA34828.1"/>
    </source>
</evidence>
<dbReference type="Pfam" id="PF00512">
    <property type="entry name" value="HisKA"/>
    <property type="match status" value="1"/>
</dbReference>
<keyword evidence="4" id="KW-1003">Cell membrane</keyword>
<gene>
    <name evidence="17" type="ordered locus">TVNIR_3191</name>
</gene>
<comment type="catalytic activity">
    <reaction evidence="1">
        <text>ATP + protein L-histidine = ADP + protein N-phospho-L-histidine.</text>
        <dbReference type="EC" id="2.7.13.3"/>
    </reaction>
</comment>
<dbReference type="PANTHER" id="PTHR43065:SF10">
    <property type="entry name" value="PEROXIDE STRESS-ACTIVATED HISTIDINE KINASE MAK3"/>
    <property type="match status" value="1"/>
</dbReference>
<evidence type="ECO:0000259" key="16">
    <source>
        <dbReference type="PROSITE" id="PS50885"/>
    </source>
</evidence>
<dbReference type="GO" id="GO:0005886">
    <property type="term" value="C:plasma membrane"/>
    <property type="evidence" value="ECO:0007669"/>
    <property type="project" value="UniProtKB-SubCell"/>
</dbReference>
<evidence type="ECO:0000256" key="14">
    <source>
        <dbReference type="SAM" id="Phobius"/>
    </source>
</evidence>
<evidence type="ECO:0000256" key="3">
    <source>
        <dbReference type="ARBA" id="ARBA00012438"/>
    </source>
</evidence>
<dbReference type="SMART" id="SM00304">
    <property type="entry name" value="HAMP"/>
    <property type="match status" value="1"/>
</dbReference>
<keyword evidence="14" id="KW-0472">Membrane</keyword>
<keyword evidence="6" id="KW-0808">Transferase</keyword>
<accession>L0E0L2</accession>
<dbReference type="CDD" id="cd00075">
    <property type="entry name" value="HATPase"/>
    <property type="match status" value="1"/>
</dbReference>
<evidence type="ECO:0000256" key="13">
    <source>
        <dbReference type="SAM" id="Coils"/>
    </source>
</evidence>
<dbReference type="AlphaFoldDB" id="L0E0L2"/>
<feature type="domain" description="Histidine kinase" evidence="15">
    <location>
        <begin position="286"/>
        <end position="499"/>
    </location>
</feature>
<dbReference type="eggNOG" id="COG4191">
    <property type="taxonomic scope" value="Bacteria"/>
</dbReference>
<dbReference type="Proteomes" id="UP000010809">
    <property type="component" value="Chromosome"/>
</dbReference>
<dbReference type="PATRIC" id="fig|1255043.3.peg.3219"/>
<dbReference type="SUPFAM" id="SSF158472">
    <property type="entry name" value="HAMP domain-like"/>
    <property type="match status" value="1"/>
</dbReference>
<dbReference type="InterPro" id="IPR036097">
    <property type="entry name" value="HisK_dim/P_sf"/>
</dbReference>
<evidence type="ECO:0000256" key="9">
    <source>
        <dbReference type="ARBA" id="ARBA00022777"/>
    </source>
</evidence>
<name>L0E0L2_THIND</name>
<dbReference type="Gene3D" id="3.30.565.10">
    <property type="entry name" value="Histidine kinase-like ATPase, C-terminal domain"/>
    <property type="match status" value="1"/>
</dbReference>
<dbReference type="EMBL" id="CP003989">
    <property type="protein sequence ID" value="AGA34828.1"/>
    <property type="molecule type" value="Genomic_DNA"/>
</dbReference>
<keyword evidence="9" id="KW-0418">Kinase</keyword>
<keyword evidence="11 14" id="KW-1133">Transmembrane helix</keyword>
<dbReference type="GO" id="GO:0005524">
    <property type="term" value="F:ATP binding"/>
    <property type="evidence" value="ECO:0007669"/>
    <property type="project" value="UniProtKB-KW"/>
</dbReference>
<protein>
    <recommendedName>
        <fullName evidence="3">histidine kinase</fullName>
        <ecNumber evidence="3">2.7.13.3</ecNumber>
    </recommendedName>
</protein>
<evidence type="ECO:0000256" key="1">
    <source>
        <dbReference type="ARBA" id="ARBA00000085"/>
    </source>
</evidence>
<evidence type="ECO:0000313" key="18">
    <source>
        <dbReference type="Proteomes" id="UP000010809"/>
    </source>
</evidence>
<feature type="transmembrane region" description="Helical" evidence="14">
    <location>
        <begin position="20"/>
        <end position="44"/>
    </location>
</feature>
<reference evidence="17" key="1">
    <citation type="submission" date="2015-12" db="EMBL/GenBank/DDBJ databases">
        <authorList>
            <person name="Tikhonova T.V."/>
            <person name="Pavlov A.R."/>
            <person name="Beletsky A.V."/>
            <person name="Mardanov A.V."/>
            <person name="Sorokin D.Y."/>
            <person name="Ravin N.V."/>
            <person name="Popov V.O."/>
        </authorList>
    </citation>
    <scope>NUCLEOTIDE SEQUENCE</scope>
    <source>
        <strain evidence="17">DSM 14787</strain>
    </source>
</reference>
<evidence type="ECO:0000256" key="10">
    <source>
        <dbReference type="ARBA" id="ARBA00022840"/>
    </source>
</evidence>
<dbReference type="SUPFAM" id="SSF55874">
    <property type="entry name" value="ATPase domain of HSP90 chaperone/DNA topoisomerase II/histidine kinase"/>
    <property type="match status" value="1"/>
</dbReference>
<dbReference type="InterPro" id="IPR029151">
    <property type="entry name" value="Sensor-like_sf"/>
</dbReference>
<keyword evidence="10" id="KW-0067">ATP-binding</keyword>
<feature type="transmembrane region" description="Helical" evidence="14">
    <location>
        <begin position="180"/>
        <end position="202"/>
    </location>
</feature>
<dbReference type="InterPro" id="IPR036890">
    <property type="entry name" value="HATPase_C_sf"/>
</dbReference>